<evidence type="ECO:0000313" key="1">
    <source>
        <dbReference type="EMBL" id="JAH13242.1"/>
    </source>
</evidence>
<reference evidence="1" key="2">
    <citation type="journal article" date="2015" name="Fish Shellfish Immunol.">
        <title>Early steps in the European eel (Anguilla anguilla)-Vibrio vulnificus interaction in the gills: Role of the RtxA13 toxin.</title>
        <authorList>
            <person name="Callol A."/>
            <person name="Pajuelo D."/>
            <person name="Ebbesson L."/>
            <person name="Teles M."/>
            <person name="MacKenzie S."/>
            <person name="Amaro C."/>
        </authorList>
    </citation>
    <scope>NUCLEOTIDE SEQUENCE</scope>
</reference>
<name>A0A0E9Q9R1_ANGAN</name>
<dbReference type="AlphaFoldDB" id="A0A0E9Q9R1"/>
<proteinExistence type="predicted"/>
<dbReference type="EMBL" id="GBXM01095335">
    <property type="protein sequence ID" value="JAH13242.1"/>
    <property type="molecule type" value="Transcribed_RNA"/>
</dbReference>
<protein>
    <submittedName>
        <fullName evidence="1">Uncharacterized protein</fullName>
    </submittedName>
</protein>
<accession>A0A0E9Q9R1</accession>
<reference evidence="1" key="1">
    <citation type="submission" date="2014-11" db="EMBL/GenBank/DDBJ databases">
        <authorList>
            <person name="Amaro Gonzalez C."/>
        </authorList>
    </citation>
    <scope>NUCLEOTIDE SEQUENCE</scope>
</reference>
<organism evidence="1">
    <name type="scientific">Anguilla anguilla</name>
    <name type="common">European freshwater eel</name>
    <name type="synonym">Muraena anguilla</name>
    <dbReference type="NCBI Taxonomy" id="7936"/>
    <lineage>
        <taxon>Eukaryota</taxon>
        <taxon>Metazoa</taxon>
        <taxon>Chordata</taxon>
        <taxon>Craniata</taxon>
        <taxon>Vertebrata</taxon>
        <taxon>Euteleostomi</taxon>
        <taxon>Actinopterygii</taxon>
        <taxon>Neopterygii</taxon>
        <taxon>Teleostei</taxon>
        <taxon>Anguilliformes</taxon>
        <taxon>Anguillidae</taxon>
        <taxon>Anguilla</taxon>
    </lineage>
</organism>
<sequence length="18" mass="2146">MLQLTEQKKPITDYNLPL</sequence>